<accession>A0A3S0QRS6</accession>
<sequence length="70" mass="8156">MNFHQKKYSRQPFGWLRKQNGISCRDQKKLIALRCLGERRRALPPGLRQDQRIQDGVTAGANPLRQQVLI</sequence>
<organism evidence="2 4">
    <name type="scientific">Rhizobium anhuiense</name>
    <dbReference type="NCBI Taxonomy" id="1184720"/>
    <lineage>
        <taxon>Bacteria</taxon>
        <taxon>Pseudomonadati</taxon>
        <taxon>Pseudomonadota</taxon>
        <taxon>Alphaproteobacteria</taxon>
        <taxon>Hyphomicrobiales</taxon>
        <taxon>Rhizobiaceae</taxon>
        <taxon>Rhizobium/Agrobacterium group</taxon>
        <taxon>Rhizobium</taxon>
    </lineage>
</organism>
<evidence type="ECO:0000313" key="3">
    <source>
        <dbReference type="Proteomes" id="UP000219972"/>
    </source>
</evidence>
<evidence type="ECO:0000313" key="2">
    <source>
        <dbReference type="EMBL" id="RUM01668.1"/>
    </source>
</evidence>
<evidence type="ECO:0000313" key="4">
    <source>
        <dbReference type="Proteomes" id="UP000273611"/>
    </source>
</evidence>
<protein>
    <submittedName>
        <fullName evidence="2">Uncharacterized protein</fullName>
    </submittedName>
</protein>
<keyword evidence="3" id="KW-1185">Reference proteome</keyword>
<dbReference type="Proteomes" id="UP000273611">
    <property type="component" value="Unassembled WGS sequence"/>
</dbReference>
<evidence type="ECO:0000313" key="1">
    <source>
        <dbReference type="EMBL" id="PDS52275.1"/>
    </source>
</evidence>
<dbReference type="EMBL" id="NWSL01000004">
    <property type="protein sequence ID" value="PDS52275.1"/>
    <property type="molecule type" value="Genomic_DNA"/>
</dbReference>
<gene>
    <name evidence="1" type="ORF">CO662_09910</name>
    <name evidence="2" type="ORF">EEQ99_15070</name>
</gene>
<reference evidence="2" key="3">
    <citation type="submission" date="2018-11" db="EMBL/GenBank/DDBJ databases">
        <authorList>
            <person name="Huo Y."/>
        </authorList>
    </citation>
    <scope>NUCLEOTIDE SEQUENCE</scope>
    <source>
        <strain evidence="2">CCBAU 23252</strain>
    </source>
</reference>
<dbReference type="AlphaFoldDB" id="A0A3S0QRS6"/>
<dbReference type="Proteomes" id="UP000219972">
    <property type="component" value="Unassembled WGS sequence"/>
</dbReference>
<comment type="caution">
    <text evidence="2">The sequence shown here is derived from an EMBL/GenBank/DDBJ whole genome shotgun (WGS) entry which is preliminary data.</text>
</comment>
<proteinExistence type="predicted"/>
<reference evidence="2 4" key="1">
    <citation type="journal article" date="2015" name="Int. J. Syst. Evol. Microbiol.">
        <title>Rhizobium anhuiense sp. nov., isolated from effective nodules of Vicia faba and Pisum sativum.</title>
        <authorList>
            <person name="Zhang Y.J."/>
            <person name="Zheng W.T."/>
            <person name="Everall I."/>
            <person name="Young J.P."/>
            <person name="Zhang X.X."/>
            <person name="Tian C.F."/>
            <person name="Sui X.H."/>
            <person name="Wang E.T."/>
            <person name="Chen W.X."/>
        </authorList>
    </citation>
    <scope>NUCLEOTIDE SEQUENCE [LARGE SCALE GENOMIC DNA]</scope>
    <source>
        <strain evidence="2 4">CCBAU 23252</strain>
    </source>
</reference>
<name>A0A3S0QRS6_9HYPH</name>
<dbReference type="EMBL" id="RIBW01000005">
    <property type="protein sequence ID" value="RUM01668.1"/>
    <property type="molecule type" value="Genomic_DNA"/>
</dbReference>
<reference evidence="1 3" key="2">
    <citation type="submission" date="2017-09" db="EMBL/GenBank/DDBJ databases">
        <title>Comparative genomics of rhizobia isolated from Phaseolus vulgaris in China.</title>
        <authorList>
            <person name="Tong W."/>
        </authorList>
    </citation>
    <scope>NUCLEOTIDE SEQUENCE [LARGE SCALE GENOMIC DNA]</scope>
    <source>
        <strain evidence="1 3">Y27</strain>
    </source>
</reference>